<accession>A0AAV7MRQ8</accession>
<dbReference type="AlphaFoldDB" id="A0AAV7MRQ8"/>
<gene>
    <name evidence="2" type="ORF">NDU88_002082</name>
</gene>
<keyword evidence="3" id="KW-1185">Reference proteome</keyword>
<reference evidence="2" key="1">
    <citation type="journal article" date="2022" name="bioRxiv">
        <title>Sequencing and chromosome-scale assembly of the giantPleurodeles waltlgenome.</title>
        <authorList>
            <person name="Brown T."/>
            <person name="Elewa A."/>
            <person name="Iarovenko S."/>
            <person name="Subramanian E."/>
            <person name="Araus A.J."/>
            <person name="Petzold A."/>
            <person name="Susuki M."/>
            <person name="Suzuki K.-i.T."/>
            <person name="Hayashi T."/>
            <person name="Toyoda A."/>
            <person name="Oliveira C."/>
            <person name="Osipova E."/>
            <person name="Leigh N.D."/>
            <person name="Simon A."/>
            <person name="Yun M.H."/>
        </authorList>
    </citation>
    <scope>NUCLEOTIDE SEQUENCE</scope>
    <source>
        <strain evidence="2">20211129_DDA</strain>
        <tissue evidence="2">Liver</tissue>
    </source>
</reference>
<evidence type="ECO:0000313" key="2">
    <source>
        <dbReference type="EMBL" id="KAJ1104673.1"/>
    </source>
</evidence>
<protein>
    <submittedName>
        <fullName evidence="2">Uncharacterized protein</fullName>
    </submittedName>
</protein>
<evidence type="ECO:0000256" key="1">
    <source>
        <dbReference type="SAM" id="MobiDB-lite"/>
    </source>
</evidence>
<dbReference type="Proteomes" id="UP001066276">
    <property type="component" value="Chromosome 9"/>
</dbReference>
<feature type="compositionally biased region" description="Basic and acidic residues" evidence="1">
    <location>
        <begin position="8"/>
        <end position="42"/>
    </location>
</feature>
<organism evidence="2 3">
    <name type="scientific">Pleurodeles waltl</name>
    <name type="common">Iberian ribbed newt</name>
    <dbReference type="NCBI Taxonomy" id="8319"/>
    <lineage>
        <taxon>Eukaryota</taxon>
        <taxon>Metazoa</taxon>
        <taxon>Chordata</taxon>
        <taxon>Craniata</taxon>
        <taxon>Vertebrata</taxon>
        <taxon>Euteleostomi</taxon>
        <taxon>Amphibia</taxon>
        <taxon>Batrachia</taxon>
        <taxon>Caudata</taxon>
        <taxon>Salamandroidea</taxon>
        <taxon>Salamandridae</taxon>
        <taxon>Pleurodelinae</taxon>
        <taxon>Pleurodeles</taxon>
    </lineage>
</organism>
<evidence type="ECO:0000313" key="3">
    <source>
        <dbReference type="Proteomes" id="UP001066276"/>
    </source>
</evidence>
<sequence length="107" mass="12701">MDPSVPLLEERILENEGRENAEEKQEEHREQGEEGWRRKTSEEKTVVAFAGLMDADPWYGPDKSARGNSHDKYEEFHQLRRGDVEESLKNDIFIQMELQQHFHYQGR</sequence>
<name>A0AAV7MRQ8_PLEWA</name>
<proteinExistence type="predicted"/>
<comment type="caution">
    <text evidence="2">The sequence shown here is derived from an EMBL/GenBank/DDBJ whole genome shotgun (WGS) entry which is preliminary data.</text>
</comment>
<feature type="region of interest" description="Disordered" evidence="1">
    <location>
        <begin position="1"/>
        <end position="42"/>
    </location>
</feature>
<dbReference type="EMBL" id="JANPWB010000013">
    <property type="protein sequence ID" value="KAJ1104673.1"/>
    <property type="molecule type" value="Genomic_DNA"/>
</dbReference>